<evidence type="ECO:0000313" key="1">
    <source>
        <dbReference type="EMBL" id="OHF03476.1"/>
    </source>
</evidence>
<dbReference type="EMBL" id="MJBS01000006">
    <property type="protein sequence ID" value="OHF03476.1"/>
    <property type="molecule type" value="Genomic_DNA"/>
</dbReference>
<protein>
    <submittedName>
        <fullName evidence="1">Uncharacterized protein</fullName>
    </submittedName>
</protein>
<accession>A0A1G4BQB9</accession>
<gene>
    <name evidence="1" type="ORF">CORC01_01195</name>
</gene>
<reference evidence="1 2" key="1">
    <citation type="submission" date="2016-09" db="EMBL/GenBank/DDBJ databases">
        <authorList>
            <person name="Capua I."/>
            <person name="De Benedictis P."/>
            <person name="Joannis T."/>
            <person name="Lombin L.H."/>
            <person name="Cattoli G."/>
        </authorList>
    </citation>
    <scope>NUCLEOTIDE SEQUENCE [LARGE SCALE GENOMIC DNA]</scope>
    <source>
        <strain evidence="1 2">IMI 309357</strain>
    </source>
</reference>
<dbReference type="GeneID" id="34554361"/>
<sequence>MLQCVLRCVQPTTAIPWRGALEGQKTHHLKDAPGWLDISEPLSANQWPTEPAPGTNNDDPISSAACTSTCWRVALRLAQLWSLCNQMISFAQLFFFLHSTGLFVSPPPYSPQRDSIESSLRQLVHYPSSSGCTRLGFQRPQADSADCGECLILIPAGLLTRTDS</sequence>
<evidence type="ECO:0000313" key="2">
    <source>
        <dbReference type="Proteomes" id="UP000176998"/>
    </source>
</evidence>
<proteinExistence type="predicted"/>
<dbReference type="AlphaFoldDB" id="A0A1G4BQB9"/>
<dbReference type="RefSeq" id="XP_022480612.1">
    <property type="nucleotide sequence ID" value="XM_022612851.1"/>
</dbReference>
<comment type="caution">
    <text evidence="1">The sequence shown here is derived from an EMBL/GenBank/DDBJ whole genome shotgun (WGS) entry which is preliminary data.</text>
</comment>
<name>A0A1G4BQB9_9PEZI</name>
<dbReference type="Proteomes" id="UP000176998">
    <property type="component" value="Unassembled WGS sequence"/>
</dbReference>
<keyword evidence="2" id="KW-1185">Reference proteome</keyword>
<organism evidence="1 2">
    <name type="scientific">Colletotrichum orchidophilum</name>
    <dbReference type="NCBI Taxonomy" id="1209926"/>
    <lineage>
        <taxon>Eukaryota</taxon>
        <taxon>Fungi</taxon>
        <taxon>Dikarya</taxon>
        <taxon>Ascomycota</taxon>
        <taxon>Pezizomycotina</taxon>
        <taxon>Sordariomycetes</taxon>
        <taxon>Hypocreomycetidae</taxon>
        <taxon>Glomerellales</taxon>
        <taxon>Glomerellaceae</taxon>
        <taxon>Colletotrichum</taxon>
    </lineage>
</organism>